<evidence type="ECO:0000256" key="3">
    <source>
        <dbReference type="ARBA" id="ARBA00023125"/>
    </source>
</evidence>
<dbReference type="FunFam" id="1.10.10.10:FF:000001">
    <property type="entry name" value="LysR family transcriptional regulator"/>
    <property type="match status" value="1"/>
</dbReference>
<keyword evidence="7" id="KW-1185">Reference proteome</keyword>
<organism evidence="6 7">
    <name type="scientific">Zobellella endophytica</name>
    <dbReference type="NCBI Taxonomy" id="2116700"/>
    <lineage>
        <taxon>Bacteria</taxon>
        <taxon>Pseudomonadati</taxon>
        <taxon>Pseudomonadota</taxon>
        <taxon>Gammaproteobacteria</taxon>
        <taxon>Aeromonadales</taxon>
        <taxon>Aeromonadaceae</taxon>
        <taxon>Zobellella</taxon>
    </lineage>
</organism>
<dbReference type="GO" id="GO:0006351">
    <property type="term" value="P:DNA-templated transcription"/>
    <property type="evidence" value="ECO:0007669"/>
    <property type="project" value="TreeGrafter"/>
</dbReference>
<dbReference type="InterPro" id="IPR005119">
    <property type="entry name" value="LysR_subst-bd"/>
</dbReference>
<dbReference type="EMBL" id="PXYG01000001">
    <property type="protein sequence ID" value="PSJ47386.1"/>
    <property type="molecule type" value="Genomic_DNA"/>
</dbReference>
<dbReference type="InterPro" id="IPR058163">
    <property type="entry name" value="LysR-type_TF_proteobact-type"/>
</dbReference>
<dbReference type="RefSeq" id="WP_106727802.1">
    <property type="nucleotide sequence ID" value="NZ_PXYG01000001.1"/>
</dbReference>
<evidence type="ECO:0000313" key="7">
    <source>
        <dbReference type="Proteomes" id="UP000240243"/>
    </source>
</evidence>
<dbReference type="InterPro" id="IPR036390">
    <property type="entry name" value="WH_DNA-bd_sf"/>
</dbReference>
<protein>
    <submittedName>
        <fullName evidence="6">LysR family transcriptional regulator</fullName>
    </submittedName>
</protein>
<dbReference type="FunFam" id="3.40.190.290:FF:000001">
    <property type="entry name" value="Transcriptional regulator, LysR family"/>
    <property type="match status" value="1"/>
</dbReference>
<evidence type="ECO:0000256" key="1">
    <source>
        <dbReference type="ARBA" id="ARBA00009437"/>
    </source>
</evidence>
<dbReference type="PROSITE" id="PS50931">
    <property type="entry name" value="HTH_LYSR"/>
    <property type="match status" value="1"/>
</dbReference>
<proteinExistence type="inferred from homology"/>
<keyword evidence="4" id="KW-0804">Transcription</keyword>
<comment type="caution">
    <text evidence="6">The sequence shown here is derived from an EMBL/GenBank/DDBJ whole genome shotgun (WGS) entry which is preliminary data.</text>
</comment>
<keyword evidence="3" id="KW-0238">DNA-binding</keyword>
<dbReference type="InterPro" id="IPR000847">
    <property type="entry name" value="LysR_HTH_N"/>
</dbReference>
<dbReference type="OrthoDB" id="9786526at2"/>
<evidence type="ECO:0000313" key="6">
    <source>
        <dbReference type="EMBL" id="PSJ47386.1"/>
    </source>
</evidence>
<accession>A0A2P7RAW4</accession>
<dbReference type="SUPFAM" id="SSF46785">
    <property type="entry name" value="Winged helix' DNA-binding domain"/>
    <property type="match status" value="1"/>
</dbReference>
<dbReference type="GO" id="GO:0003700">
    <property type="term" value="F:DNA-binding transcription factor activity"/>
    <property type="evidence" value="ECO:0007669"/>
    <property type="project" value="InterPro"/>
</dbReference>
<dbReference type="CDD" id="cd08422">
    <property type="entry name" value="PBP2_CrgA_like"/>
    <property type="match status" value="1"/>
</dbReference>
<keyword evidence="2" id="KW-0805">Transcription regulation</keyword>
<evidence type="ECO:0000256" key="2">
    <source>
        <dbReference type="ARBA" id="ARBA00023015"/>
    </source>
</evidence>
<dbReference type="PANTHER" id="PTHR30537:SF35">
    <property type="entry name" value="TRANSCRIPTIONAL REGULATORY PROTEIN"/>
    <property type="match status" value="1"/>
</dbReference>
<name>A0A2P7RAW4_9GAMM</name>
<feature type="domain" description="HTH lysR-type" evidence="5">
    <location>
        <begin position="1"/>
        <end position="59"/>
    </location>
</feature>
<evidence type="ECO:0000256" key="4">
    <source>
        <dbReference type="ARBA" id="ARBA00023163"/>
    </source>
</evidence>
<dbReference type="GO" id="GO:0043565">
    <property type="term" value="F:sequence-specific DNA binding"/>
    <property type="evidence" value="ECO:0007669"/>
    <property type="project" value="TreeGrafter"/>
</dbReference>
<comment type="similarity">
    <text evidence="1">Belongs to the LysR transcriptional regulatory family.</text>
</comment>
<dbReference type="InterPro" id="IPR036388">
    <property type="entry name" value="WH-like_DNA-bd_sf"/>
</dbReference>
<sequence>MDRLTAARVFVDVAATQSFTATAERLEMSRPMVTRYIDAMESWLAARLLNRTTRRVSLTSAGEQCLPQVQAWVEQAEGLQFQLMGRDEPAGKIRVAASMSFGFAQLIPAVKAFMARHPRVDIDIEVQDRAADLVAERIDLAIRIAADPDPSLIGKPIGRCESVLVASQRYLDGAPEITRPADLTRHRCLGYKNFERHIWHLSRDGRHESVEVTCRLTANEATTLLSAALQDMGVGLQPAYLAQGALARGELVRLLPEWQPKVMDIYALYPSRKHLSPAVRALIDHLADWFADGTWQDIRL</sequence>
<dbReference type="AlphaFoldDB" id="A0A2P7RAW4"/>
<dbReference type="SUPFAM" id="SSF53850">
    <property type="entry name" value="Periplasmic binding protein-like II"/>
    <property type="match status" value="1"/>
</dbReference>
<dbReference type="Gene3D" id="1.10.10.10">
    <property type="entry name" value="Winged helix-like DNA-binding domain superfamily/Winged helix DNA-binding domain"/>
    <property type="match status" value="1"/>
</dbReference>
<reference evidence="6 7" key="1">
    <citation type="submission" date="2018-03" db="EMBL/GenBank/DDBJ databases">
        <title>The draft genome of Zobellella sp. 59N8.</title>
        <authorList>
            <person name="Liu L."/>
            <person name="Li L."/>
            <person name="Zhang X."/>
            <person name="Liang L."/>
            <person name="Wang T."/>
        </authorList>
    </citation>
    <scope>NUCLEOTIDE SEQUENCE [LARGE SCALE GENOMIC DNA]</scope>
    <source>
        <strain evidence="6 7">59N8</strain>
    </source>
</reference>
<gene>
    <name evidence="6" type="ORF">C7H85_00675</name>
</gene>
<dbReference type="Pfam" id="PF03466">
    <property type="entry name" value="LysR_substrate"/>
    <property type="match status" value="1"/>
</dbReference>
<dbReference type="Pfam" id="PF00126">
    <property type="entry name" value="HTH_1"/>
    <property type="match status" value="1"/>
</dbReference>
<evidence type="ECO:0000259" key="5">
    <source>
        <dbReference type="PROSITE" id="PS50931"/>
    </source>
</evidence>
<dbReference type="Gene3D" id="3.40.190.290">
    <property type="match status" value="1"/>
</dbReference>
<dbReference type="Proteomes" id="UP000240243">
    <property type="component" value="Unassembled WGS sequence"/>
</dbReference>
<dbReference type="PANTHER" id="PTHR30537">
    <property type="entry name" value="HTH-TYPE TRANSCRIPTIONAL REGULATOR"/>
    <property type="match status" value="1"/>
</dbReference>